<comment type="caution">
    <text evidence="1">The sequence shown here is derived from an EMBL/GenBank/DDBJ whole genome shotgun (WGS) entry which is preliminary data.</text>
</comment>
<protein>
    <submittedName>
        <fullName evidence="1">Clostripain family</fullName>
    </submittedName>
</protein>
<accession>K1U6W5</accession>
<proteinExistence type="predicted"/>
<sequence>MSILSKAISGVQLYGGATVDEGFSNSVDLGDMAVKTSEFVGNTSDVLINTLNETVLYRVCGERKANSTGLALYYPLWENNDELQEYMEISNSVKYKEFLRKICTQCNVEDSSNTEDFNSSWAWNTYNQDMQTMEYKTILDGNSYELNILGNMDMFKNV</sequence>
<gene>
    <name evidence="1" type="ORF">OBE_05550</name>
</gene>
<dbReference type="AlphaFoldDB" id="K1U6W5"/>
<evidence type="ECO:0000313" key="1">
    <source>
        <dbReference type="EMBL" id="EKC67226.1"/>
    </source>
</evidence>
<feature type="non-terminal residue" evidence="1">
    <location>
        <position position="158"/>
    </location>
</feature>
<organism evidence="1">
    <name type="scientific">human gut metagenome</name>
    <dbReference type="NCBI Taxonomy" id="408170"/>
    <lineage>
        <taxon>unclassified sequences</taxon>
        <taxon>metagenomes</taxon>
        <taxon>organismal metagenomes</taxon>
    </lineage>
</organism>
<dbReference type="EMBL" id="AJWZ01003804">
    <property type="protein sequence ID" value="EKC67226.1"/>
    <property type="molecule type" value="Genomic_DNA"/>
</dbReference>
<name>K1U6W5_9ZZZZ</name>
<reference evidence="1" key="1">
    <citation type="journal article" date="2013" name="Environ. Microbiol.">
        <title>Microbiota from the distal guts of lean and obese adolescents exhibit partial functional redundancy besides clear differences in community structure.</title>
        <authorList>
            <person name="Ferrer M."/>
            <person name="Ruiz A."/>
            <person name="Lanza F."/>
            <person name="Haange S.B."/>
            <person name="Oberbach A."/>
            <person name="Till H."/>
            <person name="Bargiela R."/>
            <person name="Campoy C."/>
            <person name="Segura M.T."/>
            <person name="Richter M."/>
            <person name="von Bergen M."/>
            <person name="Seifert J."/>
            <person name="Suarez A."/>
        </authorList>
    </citation>
    <scope>NUCLEOTIDE SEQUENCE</scope>
</reference>